<reference evidence="1" key="1">
    <citation type="submission" date="2020-07" db="EMBL/GenBank/DDBJ databases">
        <title>Severe corrosion of carbon steel in oil field produced water can be linked to methanogenic archaea containing a special type of NiFe hydrogenase.</title>
        <authorList>
            <person name="Lahme S."/>
            <person name="Mand J."/>
            <person name="Longwell J."/>
            <person name="Smith R."/>
            <person name="Enning D."/>
        </authorList>
    </citation>
    <scope>NUCLEOTIDE SEQUENCE</scope>
    <source>
        <strain evidence="1">MIC098Bin5</strain>
    </source>
</reference>
<sequence>MDINKITKVYHGTCSLWKTNQFKIENIDLTISKMTCDFGSGFYTAPFKAEAKRRAKSQSVKLYEYHDYLHDGNSLHDELYDKKLISETEYVAYCRGKIMPKPEQKEYKPKIIEYQLDKKVMEKLNIMVFDDCSLKWAEYAMQYRSGREKTLNMDIDVIFAPTMDGISPILSKLQREFKKTGKLTDEMYNNVLPRNYAEYGVGESWQMYFRTLKSLELLGNSIIELR</sequence>
<proteinExistence type="predicted"/>
<organism evidence="1 2">
    <name type="scientific">Methanococcus maripaludis</name>
    <name type="common">Methanococcus deltae</name>
    <dbReference type="NCBI Taxonomy" id="39152"/>
    <lineage>
        <taxon>Archaea</taxon>
        <taxon>Methanobacteriati</taxon>
        <taxon>Methanobacteriota</taxon>
        <taxon>Methanomada group</taxon>
        <taxon>Methanococci</taxon>
        <taxon>Methanococcales</taxon>
        <taxon>Methanococcaceae</taxon>
        <taxon>Methanococcus</taxon>
    </lineage>
</organism>
<evidence type="ECO:0000313" key="1">
    <source>
        <dbReference type="EMBL" id="MBG0768319.1"/>
    </source>
</evidence>
<accession>A0A8T3W4C0</accession>
<protein>
    <submittedName>
        <fullName evidence="1">DUF3990 domain-containing protein</fullName>
    </submittedName>
</protein>
<comment type="caution">
    <text evidence="1">The sequence shown here is derived from an EMBL/GenBank/DDBJ whole genome shotgun (WGS) entry which is preliminary data.</text>
</comment>
<dbReference type="Proteomes" id="UP000714405">
    <property type="component" value="Unassembled WGS sequence"/>
</dbReference>
<name>A0A8T3W4C0_METMI</name>
<dbReference type="AlphaFoldDB" id="A0A8T3W4C0"/>
<gene>
    <name evidence="1" type="ORF">H0S71_00220</name>
</gene>
<dbReference type="EMBL" id="JACCQJ010000001">
    <property type="protein sequence ID" value="MBG0768319.1"/>
    <property type="molecule type" value="Genomic_DNA"/>
</dbReference>
<evidence type="ECO:0000313" key="2">
    <source>
        <dbReference type="Proteomes" id="UP000714405"/>
    </source>
</evidence>